<evidence type="ECO:0000313" key="1">
    <source>
        <dbReference type="EMBL" id="EEF40791.1"/>
    </source>
</evidence>
<dbReference type="InParanoid" id="B9S6A1"/>
<organism evidence="1 2">
    <name type="scientific">Ricinus communis</name>
    <name type="common">Castor bean</name>
    <dbReference type="NCBI Taxonomy" id="3988"/>
    <lineage>
        <taxon>Eukaryota</taxon>
        <taxon>Viridiplantae</taxon>
        <taxon>Streptophyta</taxon>
        <taxon>Embryophyta</taxon>
        <taxon>Tracheophyta</taxon>
        <taxon>Spermatophyta</taxon>
        <taxon>Magnoliopsida</taxon>
        <taxon>eudicotyledons</taxon>
        <taxon>Gunneridae</taxon>
        <taxon>Pentapetalae</taxon>
        <taxon>rosids</taxon>
        <taxon>fabids</taxon>
        <taxon>Malpighiales</taxon>
        <taxon>Euphorbiaceae</taxon>
        <taxon>Acalyphoideae</taxon>
        <taxon>Acalypheae</taxon>
        <taxon>Ricinus</taxon>
    </lineage>
</organism>
<keyword evidence="2" id="KW-1185">Reference proteome</keyword>
<accession>B9S6A1</accession>
<evidence type="ECO:0000313" key="2">
    <source>
        <dbReference type="Proteomes" id="UP000008311"/>
    </source>
</evidence>
<dbReference type="PANTHER" id="PTHR31531">
    <property type="entry name" value="E3 UBIQUITIN-PROTEIN LIGASE E3D FAMILY MEMBER"/>
    <property type="match status" value="1"/>
</dbReference>
<dbReference type="GO" id="GO:0031624">
    <property type="term" value="F:ubiquitin conjugating enzyme binding"/>
    <property type="evidence" value="ECO:0000318"/>
    <property type="project" value="GO_Central"/>
</dbReference>
<protein>
    <recommendedName>
        <fullName evidence="3">Ubiquitin-conjugating enzyme E2C-binding protein</fullName>
    </recommendedName>
</protein>
<dbReference type="GO" id="GO:0043161">
    <property type="term" value="P:proteasome-mediated ubiquitin-dependent protein catabolic process"/>
    <property type="evidence" value="ECO:0000318"/>
    <property type="project" value="GO_Central"/>
</dbReference>
<dbReference type="GO" id="GO:0051865">
    <property type="term" value="P:protein autoubiquitination"/>
    <property type="evidence" value="ECO:0000318"/>
    <property type="project" value="GO_Central"/>
</dbReference>
<dbReference type="FunCoup" id="B9S6A1">
    <property type="interactions" value="1417"/>
</dbReference>
<dbReference type="STRING" id="3988.B9S6A1"/>
<proteinExistence type="predicted"/>
<gene>
    <name evidence="1" type="ORF">RCOM_0534160</name>
</gene>
<evidence type="ECO:0008006" key="3">
    <source>
        <dbReference type="Google" id="ProtNLM"/>
    </source>
</evidence>
<dbReference type="EMBL" id="EQ973879">
    <property type="protein sequence ID" value="EEF40791.1"/>
    <property type="molecule type" value="Genomic_DNA"/>
</dbReference>
<reference evidence="2" key="1">
    <citation type="journal article" date="2010" name="Nat. Biotechnol.">
        <title>Draft genome sequence of the oilseed species Ricinus communis.</title>
        <authorList>
            <person name="Chan A.P."/>
            <person name="Crabtree J."/>
            <person name="Zhao Q."/>
            <person name="Lorenzi H."/>
            <person name="Orvis J."/>
            <person name="Puiu D."/>
            <person name="Melake-Berhan A."/>
            <person name="Jones K.M."/>
            <person name="Redman J."/>
            <person name="Chen G."/>
            <person name="Cahoon E.B."/>
            <person name="Gedil M."/>
            <person name="Stanke M."/>
            <person name="Haas B.J."/>
            <person name="Wortman J.R."/>
            <person name="Fraser-Liggett C.M."/>
            <person name="Ravel J."/>
            <person name="Rabinowicz P.D."/>
        </authorList>
    </citation>
    <scope>NUCLEOTIDE SEQUENCE [LARGE SCALE GENOMIC DNA]</scope>
    <source>
        <strain evidence="2">cv. Hale</strain>
    </source>
</reference>
<dbReference type="GO" id="GO:0005634">
    <property type="term" value="C:nucleus"/>
    <property type="evidence" value="ECO:0000318"/>
    <property type="project" value="GO_Central"/>
</dbReference>
<sequence>MSSENPRKWRFTWEAQSHSPTLKLLLFDSQTKPSIQCNNLRVNLNLSQSHLLLTWIDENTDEFSLKVPIPKVLIDPDCPFSFRALDDHIEAKLVLLLPVDHPIFTNLSLVDDGESNDVLDCLKPLYMDSDLKSLSSMEEVHFYCRSCSTRLTANPLRHFVELPSVNWRETADNWFGACCCSFGGISEKLVNRYADAYTCAKGVCLLSPPAVTLCKDDLVECKFVDCDGIQRNESRKEYSGPIGLSEESMLYRGSNPKIDASCDNKNDTLDLSENVASRPGCCNSMHHALDDVEVSTHEVHQPSLLGQITRKAKENMANRRSILNGFLGGVFMARSYNLSMDVQWKQFVCPQCSTLLGAYPCADDDVPLDDGVRLFKCYLSTSLPVGGSADLFRKYNLEKMFTNQLVESAKDELSFRTVVRDLTTKNPMLQVVLVNPNSWYCTGSCEDAQCSVESVSKLELRPIIKLLFSNCSNNKESQLRVLQDWVSKNQADEFFMLPQLIEKLTETMTSAKNLLPPSCTFFQNLSLSFMLR</sequence>
<dbReference type="GO" id="GO:0061630">
    <property type="term" value="F:ubiquitin protein ligase activity"/>
    <property type="evidence" value="ECO:0000318"/>
    <property type="project" value="GO_Central"/>
</dbReference>
<dbReference type="GO" id="GO:0000151">
    <property type="term" value="C:ubiquitin ligase complex"/>
    <property type="evidence" value="ECO:0000318"/>
    <property type="project" value="GO_Central"/>
</dbReference>
<dbReference type="Pfam" id="PF09814">
    <property type="entry name" value="HECT_2"/>
    <property type="match status" value="1"/>
</dbReference>
<dbReference type="AlphaFoldDB" id="B9S6A1"/>
<dbReference type="eggNOG" id="ENOG502QQX9">
    <property type="taxonomic scope" value="Eukaryota"/>
</dbReference>
<dbReference type="InterPro" id="IPR019193">
    <property type="entry name" value="UBQ-conj_enz_E2-bd_prot"/>
</dbReference>
<name>B9S6A1_RICCO</name>
<dbReference type="GO" id="GO:0030332">
    <property type="term" value="F:cyclin binding"/>
    <property type="evidence" value="ECO:0000318"/>
    <property type="project" value="GO_Central"/>
</dbReference>
<dbReference type="PANTHER" id="PTHR31531:SF2">
    <property type="entry name" value="E3 UBIQUITIN-PROTEIN LIGASE E3D"/>
    <property type="match status" value="1"/>
</dbReference>
<dbReference type="GO" id="GO:0006513">
    <property type="term" value="P:protein monoubiquitination"/>
    <property type="evidence" value="ECO:0000318"/>
    <property type="project" value="GO_Central"/>
</dbReference>
<dbReference type="GO" id="GO:0000209">
    <property type="term" value="P:protein polyubiquitination"/>
    <property type="evidence" value="ECO:0000318"/>
    <property type="project" value="GO_Central"/>
</dbReference>
<dbReference type="GO" id="GO:0005829">
    <property type="term" value="C:cytosol"/>
    <property type="evidence" value="ECO:0000318"/>
    <property type="project" value="GO_Central"/>
</dbReference>
<dbReference type="Proteomes" id="UP000008311">
    <property type="component" value="Unassembled WGS sequence"/>
</dbReference>